<dbReference type="Proteomes" id="UP001165160">
    <property type="component" value="Unassembled WGS sequence"/>
</dbReference>
<evidence type="ECO:0000256" key="6">
    <source>
        <dbReference type="PROSITE-ProRule" id="PRU00176"/>
    </source>
</evidence>
<keyword evidence="3" id="KW-0378">Hydrolase</keyword>
<keyword evidence="5" id="KW-0067">ATP-binding</keyword>
<feature type="region of interest" description="Disordered" evidence="7">
    <location>
        <begin position="1"/>
        <end position="25"/>
    </location>
</feature>
<organism evidence="9 10">
    <name type="scientific">Triparma verrucosa</name>
    <dbReference type="NCBI Taxonomy" id="1606542"/>
    <lineage>
        <taxon>Eukaryota</taxon>
        <taxon>Sar</taxon>
        <taxon>Stramenopiles</taxon>
        <taxon>Ochrophyta</taxon>
        <taxon>Bolidophyceae</taxon>
        <taxon>Parmales</taxon>
        <taxon>Triparmaceae</taxon>
        <taxon>Triparma</taxon>
    </lineage>
</organism>
<comment type="caution">
    <text evidence="9">The sequence shown here is derived from an EMBL/GenBank/DDBJ whole genome shotgun (WGS) entry which is preliminary data.</text>
</comment>
<dbReference type="FunFam" id="3.40.50.300:FF:000326">
    <property type="entry name" value="P-loop containing nucleoside triphosphate hydrolase"/>
    <property type="match status" value="1"/>
</dbReference>
<keyword evidence="2" id="KW-0547">Nucleotide-binding</keyword>
<dbReference type="SUPFAM" id="SSF52540">
    <property type="entry name" value="P-loop containing nucleoside triphosphate hydrolases"/>
    <property type="match status" value="2"/>
</dbReference>
<evidence type="ECO:0000256" key="1">
    <source>
        <dbReference type="ARBA" id="ARBA00007913"/>
    </source>
</evidence>
<accession>A0A9W7F7G3</accession>
<sequence>MDSDSGGDYTKNATNNDDDNDDTFYLDRTPTFSGALNLPKNLFTNSNSIEKGSMPYNSDDPSFPRPPPLVTQSQNIIQGSVAASNSFVVVPALSTDIPSVKVVKQRTLSSQPLATTGTSTTSTSNSNIKVITKPPIATFLKKNTVFVGGSEAARKRARLQLNRPPPSNSHSHFNHTKNHKHKRDRTTRGSNFPPPPNLSLTPIPSRLSSFERFYAIMFYGLTVSDYVKDDYYYELARSHSSRSLRLEDVDINGLCRHSRLMERLCAKASIVNHHKPSPTCEKVPKTFKGIREYWDTQAYGVLDEARGAIVQSLQKHCEIIPQSPTSPSTNVKVTMKYARNSSLPPSTPILRLLSSTDSTRHLSPSPQTWEMSLPALTFSTLPPPILDNFKVGSYMLLVPYSDWGSSSSLRPPIFASVHPNCQRNFNSPDPSSNVKVTLIAYTESEFDRGENFYYLELGNGVKEVRSLDSLSRGGEVGFWESLVGGKRATHIKFGEEEVPSSEPSSEPLSEPLSELSSEPSSDLSSEALSDDSSVDSSSSESFSDSSNSIDAIFKIKPKPKSTPKATETPKQLTTRVIPETSALTFSAASLLNPSQLSASNLYISKCTSSVSLYNPSTQLGEASVKRSSRDVTLVQGPPGTGKTSFLVNTLLRIVEMRREKVKRDYGRQEQKAYEERRFLEDDINHVDTKLWEGRVLYVNNLDFGINDDRLREEFSRETKGKILNCLVMKWNTQGELNGQSRGKGFVEYETKEEAEKARNVMHGRVVEGKSLFVVLRAPLDKPPKRKNKNRAENRRLKKEKLKRVKAAKRKSEGKVVTSSDDEADPNPPPATDEYDSIHEQRTLICAPSNRAVIVVARRFLAAINKHRLSSYVRCSLVGVESKLEISDGDSGSDSAAVDDDGINSGRRQTLQSIFVWSTYNDLLDIIYSAETAFNPYIGSASESLNIMEKLRTIIYNELPRTWLKVKSLFISFFEDLSNNKFEDAKSRILMLKEVIISTDPAKIVNEKLNNSDIIFCTLASAGCSAMKSTSLIDNLIIDEAGACSEAECIIPFILKPKRLMLIGDPKQLPPTVMSKRGVRMGFDISMLERMMGLGYEYALLDTQYRMRPQISRWPSKEFYEGRVKDGVEELTGEEERKKRFRVQSEVEEGELVFIDTKGRCRERMDGRKSYSNDGEAKLIVSILKDLRSFNGGEGRWDCNSKIRVITFYQGQVHAIKRHLRSSNMHNVTVATVDSSQGSEAEVVIVSFVRSREGGGVGFLNDGRRINVGLTRAKEKLICVGDVATIRRGKILKRFIEDIEQRENIIL</sequence>
<feature type="compositionally biased region" description="Low complexity" evidence="7">
    <location>
        <begin position="500"/>
        <end position="527"/>
    </location>
</feature>
<evidence type="ECO:0000256" key="3">
    <source>
        <dbReference type="ARBA" id="ARBA00022801"/>
    </source>
</evidence>
<dbReference type="SMART" id="SM00361">
    <property type="entry name" value="RRM_1"/>
    <property type="match status" value="1"/>
</dbReference>
<dbReference type="EMBL" id="BRXX01000311">
    <property type="protein sequence ID" value="GMI04103.1"/>
    <property type="molecule type" value="Genomic_DNA"/>
</dbReference>
<keyword evidence="10" id="KW-1185">Reference proteome</keyword>
<dbReference type="Pfam" id="PF13086">
    <property type="entry name" value="AAA_11"/>
    <property type="match status" value="1"/>
</dbReference>
<dbReference type="GO" id="GO:0005694">
    <property type="term" value="C:chromosome"/>
    <property type="evidence" value="ECO:0007669"/>
    <property type="project" value="UniProtKB-ARBA"/>
</dbReference>
<feature type="compositionally biased region" description="Low complexity" evidence="7">
    <location>
        <begin position="534"/>
        <end position="545"/>
    </location>
</feature>
<feature type="compositionally biased region" description="Basic residues" evidence="7">
    <location>
        <begin position="172"/>
        <end position="185"/>
    </location>
</feature>
<dbReference type="Gene3D" id="3.30.70.330">
    <property type="match status" value="1"/>
</dbReference>
<feature type="compositionally biased region" description="Basic residues" evidence="7">
    <location>
        <begin position="795"/>
        <end position="808"/>
    </location>
</feature>
<dbReference type="PROSITE" id="PS50102">
    <property type="entry name" value="RRM"/>
    <property type="match status" value="1"/>
</dbReference>
<dbReference type="PANTHER" id="PTHR43788:SF16">
    <property type="entry name" value="HELICASE WITH ZINC FINGER 2"/>
    <property type="match status" value="1"/>
</dbReference>
<evidence type="ECO:0000259" key="8">
    <source>
        <dbReference type="PROSITE" id="PS50102"/>
    </source>
</evidence>
<dbReference type="InterPro" id="IPR027417">
    <property type="entry name" value="P-loop_NTPase"/>
</dbReference>
<dbReference type="Pfam" id="PF00076">
    <property type="entry name" value="RRM_1"/>
    <property type="match status" value="1"/>
</dbReference>
<dbReference type="InterPro" id="IPR041677">
    <property type="entry name" value="DNA2/NAM7_AAA_11"/>
</dbReference>
<gene>
    <name evidence="9" type="ORF">TrVE_jg11226</name>
</gene>
<dbReference type="SUPFAM" id="SSF54928">
    <property type="entry name" value="RNA-binding domain, RBD"/>
    <property type="match status" value="1"/>
</dbReference>
<keyword evidence="4" id="KW-0347">Helicase</keyword>
<proteinExistence type="inferred from homology"/>
<dbReference type="InterPro" id="IPR050534">
    <property type="entry name" value="Coronavir_polyprotein_1ab"/>
</dbReference>
<comment type="similarity">
    <text evidence="1">Belongs to the DNA2/NAM7 helicase family.</text>
</comment>
<dbReference type="GO" id="GO:0043139">
    <property type="term" value="F:5'-3' DNA helicase activity"/>
    <property type="evidence" value="ECO:0007669"/>
    <property type="project" value="TreeGrafter"/>
</dbReference>
<dbReference type="Pfam" id="PF13087">
    <property type="entry name" value="AAA_12"/>
    <property type="match status" value="1"/>
</dbReference>
<name>A0A9W7F7G3_9STRA</name>
<dbReference type="GO" id="GO:0005524">
    <property type="term" value="F:ATP binding"/>
    <property type="evidence" value="ECO:0007669"/>
    <property type="project" value="UniProtKB-KW"/>
</dbReference>
<dbReference type="InterPro" id="IPR041679">
    <property type="entry name" value="DNA2/NAM7-like_C"/>
</dbReference>
<evidence type="ECO:0000256" key="5">
    <source>
        <dbReference type="ARBA" id="ARBA00022840"/>
    </source>
</evidence>
<evidence type="ECO:0000313" key="10">
    <source>
        <dbReference type="Proteomes" id="UP001165160"/>
    </source>
</evidence>
<evidence type="ECO:0000256" key="2">
    <source>
        <dbReference type="ARBA" id="ARBA00022741"/>
    </source>
</evidence>
<keyword evidence="6" id="KW-0694">RNA-binding</keyword>
<dbReference type="InterPro" id="IPR035979">
    <property type="entry name" value="RBD_domain_sf"/>
</dbReference>
<dbReference type="GO" id="GO:0016787">
    <property type="term" value="F:hydrolase activity"/>
    <property type="evidence" value="ECO:0007669"/>
    <property type="project" value="UniProtKB-KW"/>
</dbReference>
<dbReference type="GO" id="GO:0003723">
    <property type="term" value="F:RNA binding"/>
    <property type="evidence" value="ECO:0007669"/>
    <property type="project" value="UniProtKB-UniRule"/>
</dbReference>
<evidence type="ECO:0000256" key="4">
    <source>
        <dbReference type="ARBA" id="ARBA00022806"/>
    </source>
</evidence>
<dbReference type="Gene3D" id="3.40.50.300">
    <property type="entry name" value="P-loop containing nucleotide triphosphate hydrolases"/>
    <property type="match status" value="3"/>
</dbReference>
<dbReference type="InterPro" id="IPR000504">
    <property type="entry name" value="RRM_dom"/>
</dbReference>
<feature type="domain" description="RRM" evidence="8">
    <location>
        <begin position="694"/>
        <end position="778"/>
    </location>
</feature>
<feature type="region of interest" description="Disordered" evidence="7">
    <location>
        <begin position="780"/>
        <end position="835"/>
    </location>
</feature>
<feature type="region of interest" description="Disordered" evidence="7">
    <location>
        <begin position="161"/>
        <end position="201"/>
    </location>
</feature>
<evidence type="ECO:0000313" key="9">
    <source>
        <dbReference type="EMBL" id="GMI04103.1"/>
    </source>
</evidence>
<dbReference type="InterPro" id="IPR012677">
    <property type="entry name" value="Nucleotide-bd_a/b_plait_sf"/>
</dbReference>
<dbReference type="PANTHER" id="PTHR43788">
    <property type="entry name" value="DNA2/NAM7 HELICASE FAMILY MEMBER"/>
    <property type="match status" value="1"/>
</dbReference>
<dbReference type="InterPro" id="IPR047187">
    <property type="entry name" value="SF1_C_Upf1"/>
</dbReference>
<evidence type="ECO:0000256" key="7">
    <source>
        <dbReference type="SAM" id="MobiDB-lite"/>
    </source>
</evidence>
<feature type="region of interest" description="Disordered" evidence="7">
    <location>
        <begin position="493"/>
        <end position="545"/>
    </location>
</feature>
<dbReference type="InterPro" id="IPR003954">
    <property type="entry name" value="RRM_euk-type"/>
</dbReference>
<reference evidence="10" key="1">
    <citation type="journal article" date="2023" name="Commun. Biol.">
        <title>Genome analysis of Parmales, the sister group of diatoms, reveals the evolutionary specialization of diatoms from phago-mixotrophs to photoautotrophs.</title>
        <authorList>
            <person name="Ban H."/>
            <person name="Sato S."/>
            <person name="Yoshikawa S."/>
            <person name="Yamada K."/>
            <person name="Nakamura Y."/>
            <person name="Ichinomiya M."/>
            <person name="Sato N."/>
            <person name="Blanc-Mathieu R."/>
            <person name="Endo H."/>
            <person name="Kuwata A."/>
            <person name="Ogata H."/>
        </authorList>
    </citation>
    <scope>NUCLEOTIDE SEQUENCE [LARGE SCALE GENOMIC DNA]</scope>
    <source>
        <strain evidence="10">NIES 3699</strain>
    </source>
</reference>
<dbReference type="CDD" id="cd18808">
    <property type="entry name" value="SF1_C_Upf1"/>
    <property type="match status" value="1"/>
</dbReference>
<protein>
    <recommendedName>
        <fullName evidence="8">RRM domain-containing protein</fullName>
    </recommendedName>
</protein>
<dbReference type="SMART" id="SM00360">
    <property type="entry name" value="RRM"/>
    <property type="match status" value="1"/>
</dbReference>